<keyword evidence="3" id="KW-0862">Zinc</keyword>
<dbReference type="Pfam" id="PF01753">
    <property type="entry name" value="zf-MYND"/>
    <property type="match status" value="1"/>
</dbReference>
<organism evidence="7 8">
    <name type="scientific">Triparma laevis f. inornata</name>
    <dbReference type="NCBI Taxonomy" id="1714386"/>
    <lineage>
        <taxon>Eukaryota</taxon>
        <taxon>Sar</taxon>
        <taxon>Stramenopiles</taxon>
        <taxon>Ochrophyta</taxon>
        <taxon>Bolidophyceae</taxon>
        <taxon>Parmales</taxon>
        <taxon>Triparmaceae</taxon>
        <taxon>Triparma</taxon>
    </lineage>
</organism>
<dbReference type="PROSITE" id="PS50865">
    <property type="entry name" value="ZF_MYND_2"/>
    <property type="match status" value="1"/>
</dbReference>
<dbReference type="AlphaFoldDB" id="A0A9W7BA47"/>
<evidence type="ECO:0000256" key="2">
    <source>
        <dbReference type="ARBA" id="ARBA00022771"/>
    </source>
</evidence>
<keyword evidence="1" id="KW-0479">Metal-binding</keyword>
<evidence type="ECO:0000256" key="1">
    <source>
        <dbReference type="ARBA" id="ARBA00022723"/>
    </source>
</evidence>
<dbReference type="PROSITE" id="PS01360">
    <property type="entry name" value="ZF_MYND_1"/>
    <property type="match status" value="1"/>
</dbReference>
<name>A0A9W7BA47_9STRA</name>
<dbReference type="SUPFAM" id="SSF144232">
    <property type="entry name" value="HIT/MYND zinc finger-like"/>
    <property type="match status" value="1"/>
</dbReference>
<dbReference type="PROSITE" id="PS50089">
    <property type="entry name" value="ZF_RING_2"/>
    <property type="match status" value="1"/>
</dbReference>
<sequence length="169" mass="18968">MKSSQSPSEPAAAAKPTPYCAFPNCKVPPTEFCSRCKETQYCSKEHQTEHWRWHKNICVAPQKKMSAHVPPAPPVPLKGEEEEDEDKCIICLVSVPDAKIRPCSQSATCRECAQELINRSEPCPICRKTIEGFDVGVYSNSIGERGLWPTSYKNLRELASGEGFKEYFQ</sequence>
<evidence type="ECO:0000313" key="8">
    <source>
        <dbReference type="Proteomes" id="UP001162640"/>
    </source>
</evidence>
<dbReference type="Proteomes" id="UP001162640">
    <property type="component" value="Unassembled WGS sequence"/>
</dbReference>
<dbReference type="Pfam" id="PF13920">
    <property type="entry name" value="zf-C3HC4_3"/>
    <property type="match status" value="1"/>
</dbReference>
<dbReference type="Gene3D" id="3.30.40.10">
    <property type="entry name" value="Zinc/RING finger domain, C3HC4 (zinc finger)"/>
    <property type="match status" value="1"/>
</dbReference>
<gene>
    <name evidence="7" type="ORF">TL16_g10048</name>
</gene>
<evidence type="ECO:0000259" key="5">
    <source>
        <dbReference type="PROSITE" id="PS50089"/>
    </source>
</evidence>
<dbReference type="InterPro" id="IPR002893">
    <property type="entry name" value="Znf_MYND"/>
</dbReference>
<keyword evidence="2 4" id="KW-0863">Zinc-finger</keyword>
<dbReference type="EMBL" id="BLQM01000350">
    <property type="protein sequence ID" value="GMH84856.1"/>
    <property type="molecule type" value="Genomic_DNA"/>
</dbReference>
<evidence type="ECO:0000313" key="7">
    <source>
        <dbReference type="EMBL" id="GMH84856.1"/>
    </source>
</evidence>
<dbReference type="InterPro" id="IPR013083">
    <property type="entry name" value="Znf_RING/FYVE/PHD"/>
</dbReference>
<dbReference type="SUPFAM" id="SSF57850">
    <property type="entry name" value="RING/U-box"/>
    <property type="match status" value="1"/>
</dbReference>
<feature type="domain" description="RING-type" evidence="5">
    <location>
        <begin position="88"/>
        <end position="127"/>
    </location>
</feature>
<dbReference type="GO" id="GO:0008270">
    <property type="term" value="F:zinc ion binding"/>
    <property type="evidence" value="ECO:0007669"/>
    <property type="project" value="UniProtKB-KW"/>
</dbReference>
<dbReference type="Gene3D" id="6.10.140.2220">
    <property type="match status" value="1"/>
</dbReference>
<evidence type="ECO:0000259" key="6">
    <source>
        <dbReference type="PROSITE" id="PS50865"/>
    </source>
</evidence>
<dbReference type="InterPro" id="IPR001841">
    <property type="entry name" value="Znf_RING"/>
</dbReference>
<protein>
    <submittedName>
        <fullName evidence="7">Uncharacterized protein</fullName>
    </submittedName>
</protein>
<proteinExistence type="predicted"/>
<reference evidence="8" key="1">
    <citation type="journal article" date="2023" name="Commun. Biol.">
        <title>Genome analysis of Parmales, the sister group of diatoms, reveals the evolutionary specialization of diatoms from phago-mixotrophs to photoautotrophs.</title>
        <authorList>
            <person name="Ban H."/>
            <person name="Sato S."/>
            <person name="Yoshikawa S."/>
            <person name="Yamada K."/>
            <person name="Nakamura Y."/>
            <person name="Ichinomiya M."/>
            <person name="Sato N."/>
            <person name="Blanc-Mathieu R."/>
            <person name="Endo H."/>
            <person name="Kuwata A."/>
            <person name="Ogata H."/>
        </authorList>
    </citation>
    <scope>NUCLEOTIDE SEQUENCE [LARGE SCALE GENOMIC DNA]</scope>
</reference>
<evidence type="ECO:0000256" key="3">
    <source>
        <dbReference type="ARBA" id="ARBA00022833"/>
    </source>
</evidence>
<comment type="caution">
    <text evidence="7">The sequence shown here is derived from an EMBL/GenBank/DDBJ whole genome shotgun (WGS) entry which is preliminary data.</text>
</comment>
<evidence type="ECO:0000256" key="4">
    <source>
        <dbReference type="PROSITE-ProRule" id="PRU00134"/>
    </source>
</evidence>
<feature type="domain" description="MYND-type" evidence="6">
    <location>
        <begin position="17"/>
        <end position="58"/>
    </location>
</feature>
<accession>A0A9W7BA47</accession>